<proteinExistence type="predicted"/>
<dbReference type="InterPro" id="IPR034904">
    <property type="entry name" value="FSCA_dom_sf"/>
</dbReference>
<gene>
    <name evidence="2" type="ordered locus">lhv_1462</name>
</gene>
<dbReference type="PANTHER" id="PTHR42831">
    <property type="entry name" value="FE-S PROTEIN MATURATION AUXILIARY FACTOR YITW"/>
    <property type="match status" value="1"/>
</dbReference>
<reference evidence="2 3" key="1">
    <citation type="journal article" date="2008" name="J. Bacteriol.">
        <title>Genome sequence of Lactobacillus helveticus: an organism distinguished by selective gene loss and IS element expansion.</title>
        <authorList>
            <person name="Callanan M."/>
            <person name="Kaleta P."/>
            <person name="O'Callaghan J."/>
            <person name="O'Sullivan O."/>
            <person name="Jordan K."/>
            <person name="McAuliffe O."/>
            <person name="Sangrador-Vegas A."/>
            <person name="Slattery L."/>
            <person name="Fitzgerald G.F."/>
            <person name="Beresford T."/>
            <person name="Ross R.P."/>
        </authorList>
    </citation>
    <scope>NUCLEOTIDE SEQUENCE [LARGE SCALE GENOMIC DNA]</scope>
    <source>
        <strain evidence="2 3">DPC 4571</strain>
    </source>
</reference>
<dbReference type="Proteomes" id="UP000000790">
    <property type="component" value="Chromosome"/>
</dbReference>
<dbReference type="InterPro" id="IPR052339">
    <property type="entry name" value="Fe-S_Maturation_MIP18"/>
</dbReference>
<evidence type="ECO:0000313" key="2">
    <source>
        <dbReference type="EMBL" id="ABX27435.1"/>
    </source>
</evidence>
<name>A8YW08_LACH4</name>
<sequence length="112" mass="12862">MRDKMRDGETIKNDIINQLATVIDPELNVDVVNLGLIYEIDLDKDEICLINMTLTTPACPLTGYLIDSITQAVKKVPEVKNVDVEFVWYPVWTPNRMSDVAKKYFNIDEKQD</sequence>
<dbReference type="AlphaFoldDB" id="A8YW08"/>
<dbReference type="Gene3D" id="3.30.300.130">
    <property type="entry name" value="Fe-S cluster assembly (FSCA)"/>
    <property type="match status" value="1"/>
</dbReference>
<accession>A8YW08</accession>
<protein>
    <recommendedName>
        <fullName evidence="1">MIP18 family-like domain-containing protein</fullName>
    </recommendedName>
</protein>
<dbReference type="KEGG" id="lhe:lhv_1462"/>
<evidence type="ECO:0000259" key="1">
    <source>
        <dbReference type="Pfam" id="PF01883"/>
    </source>
</evidence>
<dbReference type="Pfam" id="PF01883">
    <property type="entry name" value="FeS_assembly_P"/>
    <property type="match status" value="1"/>
</dbReference>
<feature type="domain" description="MIP18 family-like" evidence="1">
    <location>
        <begin position="13"/>
        <end position="84"/>
    </location>
</feature>
<dbReference type="SUPFAM" id="SSF117916">
    <property type="entry name" value="Fe-S cluster assembly (FSCA) domain-like"/>
    <property type="match status" value="1"/>
</dbReference>
<dbReference type="eggNOG" id="COG2151">
    <property type="taxonomic scope" value="Bacteria"/>
</dbReference>
<dbReference type="PANTHER" id="PTHR42831:SF1">
    <property type="entry name" value="FE-S PROTEIN MATURATION AUXILIARY FACTOR YITW"/>
    <property type="match status" value="1"/>
</dbReference>
<organism evidence="2 3">
    <name type="scientific">Lactobacillus helveticus (strain DPC 4571)</name>
    <dbReference type="NCBI Taxonomy" id="405566"/>
    <lineage>
        <taxon>Bacteria</taxon>
        <taxon>Bacillati</taxon>
        <taxon>Bacillota</taxon>
        <taxon>Bacilli</taxon>
        <taxon>Lactobacillales</taxon>
        <taxon>Lactobacillaceae</taxon>
        <taxon>Lactobacillus</taxon>
    </lineage>
</organism>
<dbReference type="HOGENOM" id="CLU_091588_2_2_9"/>
<evidence type="ECO:0000313" key="3">
    <source>
        <dbReference type="Proteomes" id="UP000000790"/>
    </source>
</evidence>
<dbReference type="InterPro" id="IPR002744">
    <property type="entry name" value="MIP18-like"/>
</dbReference>
<dbReference type="EMBL" id="CP000517">
    <property type="protein sequence ID" value="ABX27435.1"/>
    <property type="molecule type" value="Genomic_DNA"/>
</dbReference>